<dbReference type="KEGG" id="bmei:Spa11_36210"/>
<dbReference type="RefSeq" id="WP_145114648.1">
    <property type="nucleotide sequence ID" value="NZ_CP036349.1"/>
</dbReference>
<keyword evidence="2" id="KW-1185">Reference proteome</keyword>
<protein>
    <recommendedName>
        <fullName evidence="3">Helix-turn-helix domain protein</fullName>
    </recommendedName>
</protein>
<evidence type="ECO:0000313" key="1">
    <source>
        <dbReference type="EMBL" id="QDV75404.1"/>
    </source>
</evidence>
<proteinExistence type="predicted"/>
<dbReference type="Proteomes" id="UP000316426">
    <property type="component" value="Chromosome"/>
</dbReference>
<evidence type="ECO:0008006" key="3">
    <source>
        <dbReference type="Google" id="ProtNLM"/>
    </source>
</evidence>
<dbReference type="EMBL" id="CP036349">
    <property type="protein sequence ID" value="QDV75404.1"/>
    <property type="molecule type" value="Genomic_DNA"/>
</dbReference>
<dbReference type="AlphaFoldDB" id="A0A518KC87"/>
<evidence type="ECO:0000313" key="2">
    <source>
        <dbReference type="Proteomes" id="UP000316426"/>
    </source>
</evidence>
<sequence length="71" mass="7775">MAKSKPAAVPPLKHLYRITPAAAAVQVSRQTLHSAVGLGYVASYTLGDGLPLVDLREVKRWKEETHRPHSC</sequence>
<gene>
    <name evidence="1" type="ORF">Spa11_36210</name>
</gene>
<organism evidence="1 2">
    <name type="scientific">Botrimarina mediterranea</name>
    <dbReference type="NCBI Taxonomy" id="2528022"/>
    <lineage>
        <taxon>Bacteria</taxon>
        <taxon>Pseudomonadati</taxon>
        <taxon>Planctomycetota</taxon>
        <taxon>Planctomycetia</taxon>
        <taxon>Pirellulales</taxon>
        <taxon>Lacipirellulaceae</taxon>
        <taxon>Botrimarina</taxon>
    </lineage>
</organism>
<name>A0A518KC87_9BACT</name>
<accession>A0A518KC87</accession>
<reference evidence="1 2" key="1">
    <citation type="submission" date="2019-02" db="EMBL/GenBank/DDBJ databases">
        <title>Deep-cultivation of Planctomycetes and their phenomic and genomic characterization uncovers novel biology.</title>
        <authorList>
            <person name="Wiegand S."/>
            <person name="Jogler M."/>
            <person name="Boedeker C."/>
            <person name="Pinto D."/>
            <person name="Vollmers J."/>
            <person name="Rivas-Marin E."/>
            <person name="Kohn T."/>
            <person name="Peeters S.H."/>
            <person name="Heuer A."/>
            <person name="Rast P."/>
            <person name="Oberbeckmann S."/>
            <person name="Bunk B."/>
            <person name="Jeske O."/>
            <person name="Meyerdierks A."/>
            <person name="Storesund J.E."/>
            <person name="Kallscheuer N."/>
            <person name="Luecker S."/>
            <person name="Lage O.M."/>
            <person name="Pohl T."/>
            <person name="Merkel B.J."/>
            <person name="Hornburger P."/>
            <person name="Mueller R.-W."/>
            <person name="Bruemmer F."/>
            <person name="Labrenz M."/>
            <person name="Spormann A.M."/>
            <person name="Op den Camp H."/>
            <person name="Overmann J."/>
            <person name="Amann R."/>
            <person name="Jetten M.S.M."/>
            <person name="Mascher T."/>
            <person name="Medema M.H."/>
            <person name="Devos D.P."/>
            <person name="Kaster A.-K."/>
            <person name="Ovreas L."/>
            <person name="Rohde M."/>
            <person name="Galperin M.Y."/>
            <person name="Jogler C."/>
        </authorList>
    </citation>
    <scope>NUCLEOTIDE SEQUENCE [LARGE SCALE GENOMIC DNA]</scope>
    <source>
        <strain evidence="1 2">Spa11</strain>
    </source>
</reference>